<evidence type="ECO:0000313" key="6">
    <source>
        <dbReference type="Proteomes" id="UP001627154"/>
    </source>
</evidence>
<name>A0ABD2WFE3_9HYME</name>
<comment type="similarity">
    <text evidence="4">Belongs to the PhyH family. PHYHD1 subfamily.</text>
</comment>
<dbReference type="GO" id="GO:0046872">
    <property type="term" value="F:metal ion binding"/>
    <property type="evidence" value="ECO:0007669"/>
    <property type="project" value="UniProtKB-KW"/>
</dbReference>
<evidence type="ECO:0000256" key="3">
    <source>
        <dbReference type="ARBA" id="ARBA00023004"/>
    </source>
</evidence>
<dbReference type="Proteomes" id="UP001627154">
    <property type="component" value="Unassembled WGS sequence"/>
</dbReference>
<keyword evidence="3" id="KW-0408">Iron</keyword>
<keyword evidence="2" id="KW-0479">Metal-binding</keyword>
<dbReference type="Gene3D" id="2.60.120.620">
    <property type="entry name" value="q2cbj1_9rhob like domain"/>
    <property type="match status" value="1"/>
</dbReference>
<reference evidence="5 6" key="1">
    <citation type="journal article" date="2024" name="bioRxiv">
        <title>A reference genome for Trichogramma kaykai: A tiny desert-dwelling parasitoid wasp with competing sex-ratio distorters.</title>
        <authorList>
            <person name="Culotta J."/>
            <person name="Lindsey A.R."/>
        </authorList>
    </citation>
    <scope>NUCLEOTIDE SEQUENCE [LARGE SCALE GENOMIC DNA]</scope>
    <source>
        <strain evidence="5 6">KSX58</strain>
    </source>
</reference>
<evidence type="ECO:0000256" key="4">
    <source>
        <dbReference type="ARBA" id="ARBA00038356"/>
    </source>
</evidence>
<dbReference type="PANTHER" id="PTHR20883:SF15">
    <property type="entry name" value="PHYTANOYL-COA DIOXYGENASE DOMAIN-CONTAINING PROTEIN 1"/>
    <property type="match status" value="1"/>
</dbReference>
<keyword evidence="6" id="KW-1185">Reference proteome</keyword>
<organism evidence="5 6">
    <name type="scientific">Trichogramma kaykai</name>
    <dbReference type="NCBI Taxonomy" id="54128"/>
    <lineage>
        <taxon>Eukaryota</taxon>
        <taxon>Metazoa</taxon>
        <taxon>Ecdysozoa</taxon>
        <taxon>Arthropoda</taxon>
        <taxon>Hexapoda</taxon>
        <taxon>Insecta</taxon>
        <taxon>Pterygota</taxon>
        <taxon>Neoptera</taxon>
        <taxon>Endopterygota</taxon>
        <taxon>Hymenoptera</taxon>
        <taxon>Apocrita</taxon>
        <taxon>Proctotrupomorpha</taxon>
        <taxon>Chalcidoidea</taxon>
        <taxon>Trichogrammatidae</taxon>
        <taxon>Trichogramma</taxon>
    </lineage>
</organism>
<sequence>MFLVLFWPQFEKDGFVVLENFFKPEEVDELKSAGEEFTTNLPPEKDRKVFDTVDQRQSKDQYFLESANKISYFFESEALESDGKLKVHPRVALNKVGHALHWHHPIFKKYTFSEKVKEVAFQLGLIEPAVCQSMYIYKNSGIGSEVVMHQDASYLYTEPVNLVGFWIALDDATVENGCLHIAAGSHKSGVHRRYLRNKDPLAQELLIYDKPPAYYQLSTFRPIEVRRGSCVLIHGQVVHYSKPNRSETSRHAYTFHVVETQHVNYSRDNWLQPPKAGFPLLYMN</sequence>
<evidence type="ECO:0000313" key="5">
    <source>
        <dbReference type="EMBL" id="KAL3391663.1"/>
    </source>
</evidence>
<dbReference type="AlphaFoldDB" id="A0ABD2WFE3"/>
<gene>
    <name evidence="5" type="ORF">TKK_013592</name>
</gene>
<dbReference type="Pfam" id="PF05721">
    <property type="entry name" value="PhyH"/>
    <property type="match status" value="1"/>
</dbReference>
<proteinExistence type="inferred from homology"/>
<evidence type="ECO:0000256" key="1">
    <source>
        <dbReference type="ARBA" id="ARBA00001962"/>
    </source>
</evidence>
<comment type="cofactor">
    <cofactor evidence="1">
        <name>Fe cation</name>
        <dbReference type="ChEBI" id="CHEBI:24875"/>
    </cofactor>
</comment>
<accession>A0ABD2WFE3</accession>
<comment type="caution">
    <text evidence="5">The sequence shown here is derived from an EMBL/GenBank/DDBJ whole genome shotgun (WGS) entry which is preliminary data.</text>
</comment>
<dbReference type="InterPro" id="IPR008775">
    <property type="entry name" value="Phytyl_CoA_dOase-like"/>
</dbReference>
<dbReference type="EMBL" id="JBJJXI010000108">
    <property type="protein sequence ID" value="KAL3391663.1"/>
    <property type="molecule type" value="Genomic_DNA"/>
</dbReference>
<dbReference type="SUPFAM" id="SSF51197">
    <property type="entry name" value="Clavaminate synthase-like"/>
    <property type="match status" value="1"/>
</dbReference>
<dbReference type="PANTHER" id="PTHR20883">
    <property type="entry name" value="PHYTANOYL-COA DIOXYGENASE DOMAIN CONTAINING 1"/>
    <property type="match status" value="1"/>
</dbReference>
<protein>
    <recommendedName>
        <fullName evidence="7">Fe2OG dioxygenase domain-containing protein</fullName>
    </recommendedName>
</protein>
<evidence type="ECO:0008006" key="7">
    <source>
        <dbReference type="Google" id="ProtNLM"/>
    </source>
</evidence>
<evidence type="ECO:0000256" key="2">
    <source>
        <dbReference type="ARBA" id="ARBA00022723"/>
    </source>
</evidence>